<feature type="region of interest" description="Disordered" evidence="1">
    <location>
        <begin position="221"/>
        <end position="328"/>
    </location>
</feature>
<feature type="compositionally biased region" description="Low complexity" evidence="1">
    <location>
        <begin position="258"/>
        <end position="313"/>
    </location>
</feature>
<feature type="region of interest" description="Disordered" evidence="1">
    <location>
        <begin position="944"/>
        <end position="1048"/>
    </location>
</feature>
<name>A0A5A8DIS3_CAFRO</name>
<feature type="region of interest" description="Disordered" evidence="1">
    <location>
        <begin position="569"/>
        <end position="610"/>
    </location>
</feature>
<comment type="caution">
    <text evidence="2">The sequence shown here is derived from an EMBL/GenBank/DDBJ whole genome shotgun (WGS) entry which is preliminary data.</text>
</comment>
<feature type="region of interest" description="Disordered" evidence="1">
    <location>
        <begin position="691"/>
        <end position="742"/>
    </location>
</feature>
<feature type="region of interest" description="Disordered" evidence="1">
    <location>
        <begin position="828"/>
        <end position="877"/>
    </location>
</feature>
<organism evidence="2 3">
    <name type="scientific">Cafeteria roenbergensis</name>
    <name type="common">Marine flagellate</name>
    <dbReference type="NCBI Taxonomy" id="33653"/>
    <lineage>
        <taxon>Eukaryota</taxon>
        <taxon>Sar</taxon>
        <taxon>Stramenopiles</taxon>
        <taxon>Bigyra</taxon>
        <taxon>Opalozoa</taxon>
        <taxon>Bicosoecida</taxon>
        <taxon>Cafeteriaceae</taxon>
        <taxon>Cafeteria</taxon>
    </lineage>
</organism>
<feature type="compositionally biased region" description="Polar residues" evidence="1">
    <location>
        <begin position="897"/>
        <end position="906"/>
    </location>
</feature>
<dbReference type="AlphaFoldDB" id="A0A5A8DIS3"/>
<accession>A0A5A8DIS3</accession>
<sequence length="1064" mass="107148">MEDDDVFDGMLNVYSTLRGQASPKPDVSVLGYSGAPASRDTSHPFSDMATCSPLLGPASSQALHGGFASSSALGPGSLFSGLSPVMQHGSAGPHGVSAGPLQLPRAAVSSPMTGACAAPGMPAGSVASGFDAAVSAAHAPRPARDLAGDVPFQARVDSAPLPGQPHSSGASWRPAGAASSVASSMPVGHHGAAADTWSHTDAPGTLGGKAVMLARRGGPAHAGVMLPMGPAPAEQEPARSDHRQHGDALRSRHGGKSGPTSPTTPRAPAAAAAARSAGAAARSDSRSDATSTASPAAAQTSPGSSDAPPSRGGRSARRGAAGRRVGEPSKKRRFLWDHELHRAFIAAVFDIGVRQATPKSLFEAMRAILVQGMPVELDDGQPIPGGSAGLAGYGGRDGPLHSAGMVKAAHGGAKRQAAADAGGGAAGRGSSASGGAPAAVQSMAVLRHDGCPDNMTSEHIKSHLQKFRANVRKSRDAFLQDYARAMREARARASEEEAKTGAVANPPGFSTFPMAMPVHMQPERPPMHRPDGSLLYPPAMDAQVAARLLKASKRRGGAARAKAEAALAAAAAQEPTLPLRRSKRSRSDASLKDPGAGALSKPSMWPGGAPTAAEVEVDVPLCSTVDEAPGLLAFPAACLDDLAGAGAGGSVFRGVCQPDAVDASAVSLDAGALAARLLDALDGQGIETPDQVRAMLPGPRDASGSPAKRPRAAAPSDDGALAHAAGDSSGSVAAGSTSQAPGAGALEGAAAAALRALALLAQAQVPRVEKAPVRVVARLSLGQLAPAMVEAGLDTTSLMWPLLGPGAVGPLGPQHWKDPLWAAVAPETGEQDDVEDGEQQQMAQQASGNGSGGGRSPWTAAQPSEPQASSGGAVSLPTVPASLEGLIKTMQKRQTVHRTMQLQQADQARKYSAHPSAAGSHPPTALDTVQALAGPISHLHHLQHLHHARQHRAMPAGPSTVQAGHPYAKAPPQPPHSAGAKVEQASPFQSARAQPLQAPSPGLDRPGSHLADGVGGGSGARRRRASSLGLGLSMSPGADSDGGHIGEGRVPSPALFSFLADGFQ</sequence>
<dbReference type="EMBL" id="VLTL01000063">
    <property type="protein sequence ID" value="KAA0163721.1"/>
    <property type="molecule type" value="Genomic_DNA"/>
</dbReference>
<feature type="region of interest" description="Disordered" evidence="1">
    <location>
        <begin position="892"/>
        <end position="925"/>
    </location>
</feature>
<feature type="compositionally biased region" description="Low complexity" evidence="1">
    <location>
        <begin position="702"/>
        <end position="742"/>
    </location>
</feature>
<evidence type="ECO:0000313" key="3">
    <source>
        <dbReference type="Proteomes" id="UP000324907"/>
    </source>
</evidence>
<dbReference type="PANTHER" id="PTHR31003">
    <property type="entry name" value="MYB FAMILY TRANSCRIPTION FACTOR"/>
    <property type="match status" value="1"/>
</dbReference>
<protein>
    <submittedName>
        <fullName evidence="2">Uncharacterized protein</fullName>
    </submittedName>
</protein>
<feature type="compositionally biased region" description="Low complexity" evidence="1">
    <location>
        <begin position="1026"/>
        <end position="1038"/>
    </location>
</feature>
<dbReference type="PANTHER" id="PTHR31003:SF19">
    <property type="entry name" value="MYB FAMILY TRANSCRIPTION FACTOR EFM"/>
    <property type="match status" value="1"/>
</dbReference>
<reference evidence="2 3" key="1">
    <citation type="submission" date="2019-07" db="EMBL/GenBank/DDBJ databases">
        <title>Genomes of Cafeteria roenbergensis.</title>
        <authorList>
            <person name="Fischer M.G."/>
            <person name="Hackl T."/>
            <person name="Roman M."/>
        </authorList>
    </citation>
    <scope>NUCLEOTIDE SEQUENCE [LARGE SCALE GENOMIC DNA]</scope>
    <source>
        <strain evidence="2 3">RCC970-E3</strain>
    </source>
</reference>
<proteinExistence type="predicted"/>
<feature type="compositionally biased region" description="Basic and acidic residues" evidence="1">
    <location>
        <begin position="236"/>
        <end position="250"/>
    </location>
</feature>
<feature type="compositionally biased region" description="Polar residues" evidence="1">
    <location>
        <begin position="859"/>
        <end position="872"/>
    </location>
</feature>
<evidence type="ECO:0000256" key="1">
    <source>
        <dbReference type="SAM" id="MobiDB-lite"/>
    </source>
</evidence>
<dbReference type="GO" id="GO:0005634">
    <property type="term" value="C:nucleus"/>
    <property type="evidence" value="ECO:0007669"/>
    <property type="project" value="UniProtKB-SubCell"/>
</dbReference>
<dbReference type="GO" id="GO:0003700">
    <property type="term" value="F:DNA-binding transcription factor activity"/>
    <property type="evidence" value="ECO:0007669"/>
    <property type="project" value="InterPro"/>
</dbReference>
<dbReference type="InterPro" id="IPR044787">
    <property type="entry name" value="HHO5-like"/>
</dbReference>
<dbReference type="Proteomes" id="UP000324907">
    <property type="component" value="Unassembled WGS sequence"/>
</dbReference>
<feature type="compositionally biased region" description="Acidic residues" evidence="1">
    <location>
        <begin position="829"/>
        <end position="838"/>
    </location>
</feature>
<feature type="compositionally biased region" description="Low complexity" evidence="1">
    <location>
        <begin position="839"/>
        <end position="848"/>
    </location>
</feature>
<dbReference type="Gene3D" id="1.10.10.60">
    <property type="entry name" value="Homeodomain-like"/>
    <property type="match status" value="1"/>
</dbReference>
<feature type="region of interest" description="Disordered" evidence="1">
    <location>
        <begin position="155"/>
        <end position="201"/>
    </location>
</feature>
<gene>
    <name evidence="2" type="ORF">FNF28_04112</name>
</gene>
<evidence type="ECO:0000313" key="2">
    <source>
        <dbReference type="EMBL" id="KAA0163721.1"/>
    </source>
</evidence>
<dbReference type="GO" id="GO:0003677">
    <property type="term" value="F:DNA binding"/>
    <property type="evidence" value="ECO:0007669"/>
    <property type="project" value="UniProtKB-KW"/>
</dbReference>